<name>A0A2A9MIK0_BESBE</name>
<dbReference type="VEuPathDB" id="ToxoDB:BESB_006990"/>
<keyword evidence="2" id="KW-1185">Reference proteome</keyword>
<sequence>MLVDQRYNTGSKPVQCRGYRPEEVTGARAISAPQRPRRGLRTLLRGPDLFKTAHLGAKGYPYGLLFWLEALISSLSLNGCYGMPNSGEDPK</sequence>
<proteinExistence type="predicted"/>
<gene>
    <name evidence="1" type="ORF">BESB_006990</name>
</gene>
<comment type="caution">
    <text evidence="1">The sequence shown here is derived from an EMBL/GenBank/DDBJ whole genome shotgun (WGS) entry which is preliminary data.</text>
</comment>
<evidence type="ECO:0000313" key="2">
    <source>
        <dbReference type="Proteomes" id="UP000224006"/>
    </source>
</evidence>
<evidence type="ECO:0000313" key="1">
    <source>
        <dbReference type="EMBL" id="PFH38358.1"/>
    </source>
</evidence>
<accession>A0A2A9MIK0</accession>
<dbReference type="Proteomes" id="UP000224006">
    <property type="component" value="Chromosome I"/>
</dbReference>
<dbReference type="RefSeq" id="XP_029222367.1">
    <property type="nucleotide sequence ID" value="XM_029359454.1"/>
</dbReference>
<reference evidence="1 2" key="1">
    <citation type="submission" date="2017-09" db="EMBL/GenBank/DDBJ databases">
        <title>Genome sequencing of Besnoitia besnoiti strain Bb-Ger1.</title>
        <authorList>
            <person name="Schares G."/>
            <person name="Venepally P."/>
            <person name="Lorenzi H.A."/>
        </authorList>
    </citation>
    <scope>NUCLEOTIDE SEQUENCE [LARGE SCALE GENOMIC DNA]</scope>
    <source>
        <strain evidence="1 2">Bb-Ger1</strain>
    </source>
</reference>
<organism evidence="1 2">
    <name type="scientific">Besnoitia besnoiti</name>
    <name type="common">Apicomplexan protozoan</name>
    <dbReference type="NCBI Taxonomy" id="94643"/>
    <lineage>
        <taxon>Eukaryota</taxon>
        <taxon>Sar</taxon>
        <taxon>Alveolata</taxon>
        <taxon>Apicomplexa</taxon>
        <taxon>Conoidasida</taxon>
        <taxon>Coccidia</taxon>
        <taxon>Eucoccidiorida</taxon>
        <taxon>Eimeriorina</taxon>
        <taxon>Sarcocystidae</taxon>
        <taxon>Besnoitia</taxon>
    </lineage>
</organism>
<protein>
    <submittedName>
        <fullName evidence="1">Uncharacterized protein</fullName>
    </submittedName>
</protein>
<dbReference type="EMBL" id="NWUJ01000001">
    <property type="protein sequence ID" value="PFH38358.1"/>
    <property type="molecule type" value="Genomic_DNA"/>
</dbReference>
<dbReference type="GeneID" id="40305762"/>
<dbReference type="KEGG" id="bbes:BESB_006990"/>
<dbReference type="AlphaFoldDB" id="A0A2A9MIK0"/>